<dbReference type="Proteomes" id="UP000031656">
    <property type="component" value="Chromosome"/>
</dbReference>
<evidence type="ECO:0000259" key="2">
    <source>
        <dbReference type="SMART" id="SM00382"/>
    </source>
</evidence>
<dbReference type="EMBL" id="CP004373">
    <property type="protein sequence ID" value="AHK70163.1"/>
    <property type="molecule type" value="Genomic_DNA"/>
</dbReference>
<protein>
    <recommendedName>
        <fullName evidence="2">AAA+ ATPase domain-containing protein</fullName>
    </recommendedName>
</protein>
<dbReference type="SUPFAM" id="SSF52540">
    <property type="entry name" value="P-loop containing nucleoside triphosphate hydrolases"/>
    <property type="match status" value="1"/>
</dbReference>
<organism evidence="3 4">
    <name type="scientific">Gluconobacter oxydans DSM 3504</name>
    <dbReference type="NCBI Taxonomy" id="1288313"/>
    <lineage>
        <taxon>Bacteria</taxon>
        <taxon>Pseudomonadati</taxon>
        <taxon>Pseudomonadota</taxon>
        <taxon>Alphaproteobacteria</taxon>
        <taxon>Acetobacterales</taxon>
        <taxon>Acetobacteraceae</taxon>
        <taxon>Gluconobacter</taxon>
    </lineage>
</organism>
<evidence type="ECO:0000313" key="4">
    <source>
        <dbReference type="Proteomes" id="UP000031656"/>
    </source>
</evidence>
<proteinExistence type="predicted"/>
<dbReference type="AlphaFoldDB" id="A0A067Z1D8"/>
<dbReference type="GeneID" id="56904485"/>
<dbReference type="Pfam" id="PF13481">
    <property type="entry name" value="AAA_25"/>
    <property type="match status" value="1"/>
</dbReference>
<feature type="region of interest" description="Disordered" evidence="1">
    <location>
        <begin position="278"/>
        <end position="317"/>
    </location>
</feature>
<sequence>MKWVTLDLHEPPATCWLVENLIPEQALVCLYGAPNTGKTFIALDIGLSVAFGQQAFTEVSPENEKVPPRPVVFVLREALHNIHRRIAAWCDFHGIPRETAQKHLAETFLIPDTSDDADIRIDRMRSRRKLITAIKQRCPNPALIVLDPLVDMMDGDENSARDMSRFVNGLNELRTQLGACVLVIHHQGKYWRPIERGSSVLQAAVDTHIHLLDPSKTTRARKKASSGGTDDLHQKIELDIHKQRDAARAPNIHIELRTVPERGSTTAAQALGKVPVRIQPSDESTPPEIQRTSNGRTTVRAPYERKPSPRKQQEAKRRQDILAFLTTEWSTKGDTPILRQEIEAYFSQTPRTTLHRDLEFLAKDSNAIKIEKSGKKVTVKRKEAQYEIAQQDWDNPF</sequence>
<dbReference type="InterPro" id="IPR003593">
    <property type="entry name" value="AAA+_ATPase"/>
</dbReference>
<evidence type="ECO:0000256" key="1">
    <source>
        <dbReference type="SAM" id="MobiDB-lite"/>
    </source>
</evidence>
<accession>A0A067Z1D8</accession>
<evidence type="ECO:0000313" key="3">
    <source>
        <dbReference type="EMBL" id="AHK70163.1"/>
    </source>
</evidence>
<dbReference type="InterPro" id="IPR027417">
    <property type="entry name" value="P-loop_NTPase"/>
</dbReference>
<dbReference type="HOGENOM" id="CLU_694006_0_0_5"/>
<gene>
    <name evidence="3" type="ORF">GLS_c02400</name>
</gene>
<feature type="compositionally biased region" description="Basic and acidic residues" evidence="1">
    <location>
        <begin position="302"/>
        <end position="317"/>
    </location>
</feature>
<name>A0A067Z1D8_GLUOY</name>
<reference evidence="3 4" key="1">
    <citation type="journal article" date="2015" name="Appl. Microbiol. Biotechnol.">
        <title>The consequence of an additional NADH dehydrogenase paralog on the growth of Gluconobacter oxydans DSM3504.</title>
        <authorList>
            <person name="Kostner D."/>
            <person name="Luchterhand B."/>
            <person name="Junker A."/>
            <person name="Volland S."/>
            <person name="Daniel R."/>
            <person name="Buchs J."/>
            <person name="Liebl W."/>
            <person name="Ehrenreich A."/>
        </authorList>
    </citation>
    <scope>NUCLEOTIDE SEQUENCE [LARGE SCALE GENOMIC DNA]</scope>
    <source>
        <strain evidence="3">DSM 3504</strain>
    </source>
</reference>
<dbReference type="Gene3D" id="3.40.50.300">
    <property type="entry name" value="P-loop containing nucleotide triphosphate hydrolases"/>
    <property type="match status" value="1"/>
</dbReference>
<dbReference type="KEGG" id="goy:GLS_c02400"/>
<feature type="domain" description="AAA+ ATPase" evidence="2">
    <location>
        <begin position="24"/>
        <end position="215"/>
    </location>
</feature>
<dbReference type="RefSeq" id="WP_041110690.1">
    <property type="nucleotide sequence ID" value="NZ_CP004373.1"/>
</dbReference>
<dbReference type="SMART" id="SM00382">
    <property type="entry name" value="AAA"/>
    <property type="match status" value="1"/>
</dbReference>